<keyword evidence="1" id="KW-0812">Transmembrane</keyword>
<protein>
    <submittedName>
        <fullName evidence="2">15230_t:CDS:1</fullName>
    </submittedName>
</protein>
<evidence type="ECO:0000313" key="2">
    <source>
        <dbReference type="EMBL" id="CAG8459827.1"/>
    </source>
</evidence>
<proteinExistence type="predicted"/>
<evidence type="ECO:0000256" key="1">
    <source>
        <dbReference type="SAM" id="Phobius"/>
    </source>
</evidence>
<comment type="caution">
    <text evidence="2">The sequence shown here is derived from an EMBL/GenBank/DDBJ whole genome shotgun (WGS) entry which is preliminary data.</text>
</comment>
<keyword evidence="3" id="KW-1185">Reference proteome</keyword>
<gene>
    <name evidence="2" type="ORF">CPELLU_LOCUS571</name>
</gene>
<evidence type="ECO:0000313" key="3">
    <source>
        <dbReference type="Proteomes" id="UP000789759"/>
    </source>
</evidence>
<dbReference type="EMBL" id="CAJVQA010000164">
    <property type="protein sequence ID" value="CAG8459827.1"/>
    <property type="molecule type" value="Genomic_DNA"/>
</dbReference>
<organism evidence="2 3">
    <name type="scientific">Cetraspora pellucida</name>
    <dbReference type="NCBI Taxonomy" id="1433469"/>
    <lineage>
        <taxon>Eukaryota</taxon>
        <taxon>Fungi</taxon>
        <taxon>Fungi incertae sedis</taxon>
        <taxon>Mucoromycota</taxon>
        <taxon>Glomeromycotina</taxon>
        <taxon>Glomeromycetes</taxon>
        <taxon>Diversisporales</taxon>
        <taxon>Gigasporaceae</taxon>
        <taxon>Cetraspora</taxon>
    </lineage>
</organism>
<keyword evidence="1" id="KW-0472">Membrane</keyword>
<dbReference type="AlphaFoldDB" id="A0A9N8YXZ3"/>
<keyword evidence="1" id="KW-1133">Transmembrane helix</keyword>
<reference evidence="2" key="1">
    <citation type="submission" date="2021-06" db="EMBL/GenBank/DDBJ databases">
        <authorList>
            <person name="Kallberg Y."/>
            <person name="Tangrot J."/>
            <person name="Rosling A."/>
        </authorList>
    </citation>
    <scope>NUCLEOTIDE SEQUENCE</scope>
    <source>
        <strain evidence="2">FL966</strain>
    </source>
</reference>
<feature type="transmembrane region" description="Helical" evidence="1">
    <location>
        <begin position="228"/>
        <end position="251"/>
    </location>
</feature>
<dbReference type="Proteomes" id="UP000789759">
    <property type="component" value="Unassembled WGS sequence"/>
</dbReference>
<dbReference type="OrthoDB" id="2446683at2759"/>
<sequence>MILSVLLPNDVNNLISFFNIIPDINNKLALYDPNSIEHLKFASDLVSIVPANGFDEIDIDYSFKLPCSPQLLFDFNSTFSSFISSITVQLGFHLNINNTYTSAGIDKISQILTSWSNAINKNNSNLILGIELGGVVEIPISDQCHYSTYAYWAWENLSSQLSPSSCPTNLNPSSQWTYGFIRIAIADITKDPKDLQLTNFILGKYGTSNTQPPSSTSTSSQSSFNVDAVVGGVIGSLTFISVLVAAGFILYRKYGTKMSNPLIDTNNQAYTDTNYQFHFDINRQVRSDTNNRIYSDTNHKAF</sequence>
<name>A0A9N8YXZ3_9GLOM</name>
<accession>A0A9N8YXZ3</accession>